<dbReference type="Gene3D" id="6.10.140.1310">
    <property type="match status" value="1"/>
</dbReference>
<comment type="caution">
    <text evidence="2">The sequence shown here is derived from an EMBL/GenBank/DDBJ whole genome shotgun (WGS) entry which is preliminary data.</text>
</comment>
<dbReference type="Proteomes" id="UP000240254">
    <property type="component" value="Unassembled WGS sequence"/>
</dbReference>
<feature type="domain" description="Phage tail assembly chaperone-like" evidence="1">
    <location>
        <begin position="21"/>
        <end position="79"/>
    </location>
</feature>
<evidence type="ECO:0000313" key="3">
    <source>
        <dbReference type="Proteomes" id="UP000240254"/>
    </source>
</evidence>
<name>A0A2T3IF04_9GAMM</name>
<dbReference type="AlphaFoldDB" id="A0A2T3IF04"/>
<dbReference type="EMBL" id="PYMK01000030">
    <property type="protein sequence ID" value="PSU24002.1"/>
    <property type="molecule type" value="Genomic_DNA"/>
</dbReference>
<reference evidence="2 3" key="1">
    <citation type="submission" date="2018-03" db="EMBL/GenBank/DDBJ databases">
        <title>Whole genome sequencing of Histamine producing bacteria.</title>
        <authorList>
            <person name="Butler K."/>
        </authorList>
    </citation>
    <scope>NUCLEOTIDE SEQUENCE [LARGE SCALE GENOMIC DNA]</scope>
    <source>
        <strain evidence="2 3">BS2</strain>
    </source>
</reference>
<protein>
    <recommendedName>
        <fullName evidence="1">Phage tail assembly chaperone-like domain-containing protein</fullName>
    </recommendedName>
</protein>
<gene>
    <name evidence="2" type="ORF">CTM88_19510</name>
</gene>
<proteinExistence type="predicted"/>
<sequence length="81" mass="9754">MMEQNFNYGRPESEIIRDIEWESIRTQRDARLKATDFVIIQSQETGQIIPEKWKIYRQSLRDIPQTYDNPDDIVWPTKPTI</sequence>
<dbReference type="Pfam" id="PF16778">
    <property type="entry name" value="Phage_tail_APC"/>
    <property type="match status" value="1"/>
</dbReference>
<organism evidence="2 3">
    <name type="scientific">Photobacterium aquimaris</name>
    <dbReference type="NCBI Taxonomy" id="512643"/>
    <lineage>
        <taxon>Bacteria</taxon>
        <taxon>Pseudomonadati</taxon>
        <taxon>Pseudomonadota</taxon>
        <taxon>Gammaproteobacteria</taxon>
        <taxon>Vibrionales</taxon>
        <taxon>Vibrionaceae</taxon>
        <taxon>Photobacterium</taxon>
    </lineage>
</organism>
<dbReference type="InterPro" id="IPR031893">
    <property type="entry name" value="Phage_tail_APC"/>
</dbReference>
<dbReference type="RefSeq" id="WP_082967958.1">
    <property type="nucleotide sequence ID" value="NZ_LZFA01000032.1"/>
</dbReference>
<evidence type="ECO:0000259" key="1">
    <source>
        <dbReference type="Pfam" id="PF16778"/>
    </source>
</evidence>
<accession>A0A2T3IF04</accession>
<dbReference type="OrthoDB" id="1685143at2"/>
<evidence type="ECO:0000313" key="2">
    <source>
        <dbReference type="EMBL" id="PSU24002.1"/>
    </source>
</evidence>